<dbReference type="InterPro" id="IPR029063">
    <property type="entry name" value="SAM-dependent_MTases_sf"/>
</dbReference>
<sequence>MSHSSPPASAPPAPAPAQHPVTQPGLRETLPEHSLPHAPLLDSPLQHHLAGAPQDQPAGLAFPSYAYELDVDSASGSGSSHAASDTDSALGSSSRPGSTTTSLNSEIVNYRYEHGRRYHAFREDSYWLPNDEDEADRLDLQHHVWRLTLDGSLHAAPVPLDVNDVLDVGTGSGIWAIEFADENPSAQVIGTDLSAIQPEWVPPNVSFLVDDAEREWDFDGKKFDFIHARMLCLGMHNWKRFIKQCYDHLKPGGWIELQEGQLPTRCDDGSVTNDDPLQKWTILVHEAAGRCGIDTLASDKFSQQMKEQGFLNITEQYVKWAVGPWPRGQKQKMLGRWTFENLSQGLQGISLALLTKVLGWSREAVELFLVDVRKDMVDRKKHYYWQM</sequence>
<proteinExistence type="predicted"/>
<evidence type="ECO:0000313" key="3">
    <source>
        <dbReference type="Proteomes" id="UP001521116"/>
    </source>
</evidence>
<feature type="region of interest" description="Disordered" evidence="1">
    <location>
        <begin position="73"/>
        <end position="102"/>
    </location>
</feature>
<dbReference type="PANTHER" id="PTHR43591">
    <property type="entry name" value="METHYLTRANSFERASE"/>
    <property type="match status" value="1"/>
</dbReference>
<organism evidence="2 3">
    <name type="scientific">Neofusicoccum ribis</name>
    <dbReference type="NCBI Taxonomy" id="45134"/>
    <lineage>
        <taxon>Eukaryota</taxon>
        <taxon>Fungi</taxon>
        <taxon>Dikarya</taxon>
        <taxon>Ascomycota</taxon>
        <taxon>Pezizomycotina</taxon>
        <taxon>Dothideomycetes</taxon>
        <taxon>Dothideomycetes incertae sedis</taxon>
        <taxon>Botryosphaeriales</taxon>
        <taxon>Botryosphaeriaceae</taxon>
        <taxon>Neofusicoccum</taxon>
    </lineage>
</organism>
<dbReference type="CDD" id="cd02440">
    <property type="entry name" value="AdoMet_MTases"/>
    <property type="match status" value="1"/>
</dbReference>
<dbReference type="Proteomes" id="UP001521116">
    <property type="component" value="Unassembled WGS sequence"/>
</dbReference>
<reference evidence="2 3" key="1">
    <citation type="submission" date="2024-02" db="EMBL/GenBank/DDBJ databases">
        <title>De novo assembly and annotation of 12 fungi associated with fruit tree decline syndrome in Ontario, Canada.</title>
        <authorList>
            <person name="Sulman M."/>
            <person name="Ellouze W."/>
            <person name="Ilyukhin E."/>
        </authorList>
    </citation>
    <scope>NUCLEOTIDE SEQUENCE [LARGE SCALE GENOMIC DNA]</scope>
    <source>
        <strain evidence="2 3">M1-105</strain>
    </source>
</reference>
<feature type="region of interest" description="Disordered" evidence="1">
    <location>
        <begin position="1"/>
        <end position="56"/>
    </location>
</feature>
<protein>
    <recommendedName>
        <fullName evidence="4">S-adenosyl-L-methionine-dependent methyltransferase</fullName>
    </recommendedName>
</protein>
<keyword evidence="3" id="KW-1185">Reference proteome</keyword>
<evidence type="ECO:0008006" key="4">
    <source>
        <dbReference type="Google" id="ProtNLM"/>
    </source>
</evidence>
<dbReference type="Gene3D" id="3.40.50.150">
    <property type="entry name" value="Vaccinia Virus protein VP39"/>
    <property type="match status" value="1"/>
</dbReference>
<evidence type="ECO:0000313" key="2">
    <source>
        <dbReference type="EMBL" id="KAL1624644.1"/>
    </source>
</evidence>
<dbReference type="SUPFAM" id="SSF53335">
    <property type="entry name" value="S-adenosyl-L-methionine-dependent methyltransferases"/>
    <property type="match status" value="1"/>
</dbReference>
<feature type="compositionally biased region" description="Pro residues" evidence="1">
    <location>
        <begin position="8"/>
        <end position="17"/>
    </location>
</feature>
<evidence type="ECO:0000256" key="1">
    <source>
        <dbReference type="SAM" id="MobiDB-lite"/>
    </source>
</evidence>
<dbReference type="PANTHER" id="PTHR43591:SF10">
    <property type="entry name" value="ABC TRANSMEMBRANE TYPE-1 DOMAIN-CONTAINING PROTEIN-RELATED"/>
    <property type="match status" value="1"/>
</dbReference>
<dbReference type="EMBL" id="JAJVDC020000105">
    <property type="protein sequence ID" value="KAL1624644.1"/>
    <property type="molecule type" value="Genomic_DNA"/>
</dbReference>
<dbReference type="Pfam" id="PF13489">
    <property type="entry name" value="Methyltransf_23"/>
    <property type="match status" value="1"/>
</dbReference>
<accession>A0ABR3SM00</accession>
<gene>
    <name evidence="2" type="ORF">SLS56_007784</name>
</gene>
<comment type="caution">
    <text evidence="2">The sequence shown here is derived from an EMBL/GenBank/DDBJ whole genome shotgun (WGS) entry which is preliminary data.</text>
</comment>
<name>A0ABR3SM00_9PEZI</name>